<dbReference type="EMBL" id="MHUZ01000031">
    <property type="protein sequence ID" value="OHA85089.1"/>
    <property type="molecule type" value="Genomic_DNA"/>
</dbReference>
<name>A0A1G2SKG0_9BACT</name>
<evidence type="ECO:0000313" key="2">
    <source>
        <dbReference type="EMBL" id="OHA85089.1"/>
    </source>
</evidence>
<dbReference type="InterPro" id="IPR009003">
    <property type="entry name" value="Peptidase_S1_PA"/>
</dbReference>
<sequence length="556" mass="59848">MMVPFKHHAKRPRPYLSVLSLISLLSLVFMPYSAFAYGNEDLAALIKPAIVRIVTETNGSVSITPFSFDLERLTITPLVGRPAITLPLPDTVWTSGSGFVVSPRGYILTNAHVVSDYMIKEDLVYPYIKQAFLQEVTRQNRATQEFVMNAPLAVQERFSNDLLNYAMSHARIEGTQTTRVLDPSSRGETGESVTKDAFIARIVGMSSDSYKTGRDVAILKIEAEDLPSIPLTSRHTVSVGEEVLLFGFPGTGDFGSSDLLESTVTAGVVSALKEAPSGDFKLFQIDAKSSQGSSGGPLLDRSGNVVGILTYGTGNADIVGDGFGFAIPAEIGSVLLGDNAIVSEKSQFMTEASRGLSLFEKSRCKEAIESFASAESSTNKKFIPTGYFDEYRTECDRLSAAGLSIDNGFDALKDRLGGIGAISWATFGGMLLLIIVLSVAMVHLFRRLRKGENELDLLEHYLDAEGVTGIPETFKEHGYGESPWSTLAPRLKKSIDAEKKDPATPTVSIEVSPVGGIDSLVKYVRTARASGATDATITKDLGTAGWAPADIQNALT</sequence>
<dbReference type="Pfam" id="PF13365">
    <property type="entry name" value="Trypsin_2"/>
    <property type="match status" value="1"/>
</dbReference>
<feature type="transmembrane region" description="Helical" evidence="1">
    <location>
        <begin position="421"/>
        <end position="445"/>
    </location>
</feature>
<dbReference type="Gene3D" id="2.40.10.120">
    <property type="match status" value="1"/>
</dbReference>
<protein>
    <recommendedName>
        <fullName evidence="4">Peptidase S1 domain-containing protein</fullName>
    </recommendedName>
</protein>
<dbReference type="AlphaFoldDB" id="A0A1G2SKG0"/>
<keyword evidence="1" id="KW-0812">Transmembrane</keyword>
<comment type="caution">
    <text evidence="2">The sequence shown here is derived from an EMBL/GenBank/DDBJ whole genome shotgun (WGS) entry which is preliminary data.</text>
</comment>
<keyword evidence="1" id="KW-0472">Membrane</keyword>
<dbReference type="PANTHER" id="PTHR43019">
    <property type="entry name" value="SERINE ENDOPROTEASE DEGS"/>
    <property type="match status" value="1"/>
</dbReference>
<proteinExistence type="predicted"/>
<evidence type="ECO:0008006" key="4">
    <source>
        <dbReference type="Google" id="ProtNLM"/>
    </source>
</evidence>
<evidence type="ECO:0000313" key="3">
    <source>
        <dbReference type="Proteomes" id="UP000178168"/>
    </source>
</evidence>
<organism evidence="2 3">
    <name type="scientific">Candidatus Yonathbacteria bacterium RIFOXYD1_FULL_52_36</name>
    <dbReference type="NCBI Taxonomy" id="1802730"/>
    <lineage>
        <taxon>Bacteria</taxon>
        <taxon>Candidatus Yonathiibacteriota</taxon>
    </lineage>
</organism>
<dbReference type="InterPro" id="IPR043504">
    <property type="entry name" value="Peptidase_S1_PA_chymotrypsin"/>
</dbReference>
<dbReference type="Gene3D" id="2.40.10.10">
    <property type="entry name" value="Trypsin-like serine proteases"/>
    <property type="match status" value="1"/>
</dbReference>
<keyword evidence="1" id="KW-1133">Transmembrane helix</keyword>
<evidence type="ECO:0000256" key="1">
    <source>
        <dbReference type="SAM" id="Phobius"/>
    </source>
</evidence>
<reference evidence="2 3" key="1">
    <citation type="journal article" date="2016" name="Nat. Commun.">
        <title>Thousands of microbial genomes shed light on interconnected biogeochemical processes in an aquifer system.</title>
        <authorList>
            <person name="Anantharaman K."/>
            <person name="Brown C.T."/>
            <person name="Hug L.A."/>
            <person name="Sharon I."/>
            <person name="Castelle C.J."/>
            <person name="Probst A.J."/>
            <person name="Thomas B.C."/>
            <person name="Singh A."/>
            <person name="Wilkins M.J."/>
            <person name="Karaoz U."/>
            <person name="Brodie E.L."/>
            <person name="Williams K.H."/>
            <person name="Hubbard S.S."/>
            <person name="Banfield J.F."/>
        </authorList>
    </citation>
    <scope>NUCLEOTIDE SEQUENCE [LARGE SCALE GENOMIC DNA]</scope>
</reference>
<dbReference type="PANTHER" id="PTHR43019:SF23">
    <property type="entry name" value="PROTEASE DO-LIKE 5, CHLOROPLASTIC"/>
    <property type="match status" value="1"/>
</dbReference>
<dbReference type="SUPFAM" id="SSF50494">
    <property type="entry name" value="Trypsin-like serine proteases"/>
    <property type="match status" value="1"/>
</dbReference>
<accession>A0A1G2SKG0</accession>
<dbReference type="Proteomes" id="UP000178168">
    <property type="component" value="Unassembled WGS sequence"/>
</dbReference>
<dbReference type="STRING" id="1802730.A2591_02035"/>
<gene>
    <name evidence="2" type="ORF">A2591_02035</name>
</gene>